<reference evidence="5 6" key="1">
    <citation type="submission" date="2016-10" db="EMBL/GenBank/DDBJ databases">
        <authorList>
            <person name="de Groot N.N."/>
        </authorList>
    </citation>
    <scope>NUCLEOTIDE SEQUENCE [LARGE SCALE GENOMIC DNA]</scope>
    <source>
        <strain evidence="5 6">558</strain>
    </source>
</reference>
<evidence type="ECO:0000313" key="5">
    <source>
        <dbReference type="EMBL" id="SEN87589.1"/>
    </source>
</evidence>
<dbReference type="OrthoDB" id="6166475at2"/>
<evidence type="ECO:0000313" key="7">
    <source>
        <dbReference type="Proteomes" id="UP000501053"/>
    </source>
</evidence>
<accession>A0A0D7UXK0</accession>
<dbReference type="EMBL" id="AP022869">
    <property type="protein sequence ID" value="BCB71970.1"/>
    <property type="molecule type" value="Genomic_DNA"/>
</dbReference>
<dbReference type="Proteomes" id="UP000503197">
    <property type="component" value="Chromosome"/>
</dbReference>
<dbReference type="Proteomes" id="UP000501053">
    <property type="component" value="Chromosome"/>
</dbReference>
<gene>
    <name evidence="4" type="ORF">HMEPL2_23210</name>
    <name evidence="3" type="ORF">HMSLTHF_32790</name>
    <name evidence="5" type="ORF">SAMN04490369_102844</name>
</gene>
<feature type="compositionally biased region" description="Polar residues" evidence="1">
    <location>
        <begin position="47"/>
        <end position="64"/>
    </location>
</feature>
<evidence type="ECO:0000256" key="1">
    <source>
        <dbReference type="SAM" id="MobiDB-lite"/>
    </source>
</evidence>
<proteinExistence type="predicted"/>
<organism evidence="3 8">
    <name type="scientific">Vreelandella aquamarina</name>
    <dbReference type="NCBI Taxonomy" id="77097"/>
    <lineage>
        <taxon>Bacteria</taxon>
        <taxon>Pseudomonadati</taxon>
        <taxon>Pseudomonadota</taxon>
        <taxon>Gammaproteobacteria</taxon>
        <taxon>Oceanospirillales</taxon>
        <taxon>Halomonadaceae</taxon>
        <taxon>Vreelandella</taxon>
    </lineage>
</organism>
<evidence type="ECO:0000313" key="8">
    <source>
        <dbReference type="Proteomes" id="UP000503197"/>
    </source>
</evidence>
<reference evidence="3 8" key="2">
    <citation type="submission" date="2020-02" db="EMBL/GenBank/DDBJ databases">
        <title>Complete Genome Sequence of Halomonas meridiana strain BAA-801, Isolated from Deep Sea Thermal Vent.</title>
        <authorList>
            <person name="Takahashi Y."/>
            <person name="Takahashi H."/>
            <person name="Galipon J."/>
            <person name="Arakawa K."/>
        </authorList>
    </citation>
    <scope>NUCLEOTIDE SEQUENCE [LARGE SCALE GENOMIC DNA]</scope>
    <source>
        <strain evidence="3 8">Slthf1</strain>
    </source>
</reference>
<reference evidence="4 7" key="3">
    <citation type="submission" date="2020-03" db="EMBL/GenBank/DDBJ databases">
        <title>Complete Genome Sequence of Halomonas meridiana strain Eplume2, isolated from hydrothermal-plume in the north east Pacific Ocean.</title>
        <authorList>
            <person name="Kurihara Y."/>
            <person name="Kawai S."/>
            <person name="Sakai A."/>
            <person name="Galipon J."/>
            <person name="Arakawa K."/>
        </authorList>
    </citation>
    <scope>NUCLEOTIDE SEQUENCE [LARGE SCALE GENOMIC DNA]</scope>
    <source>
        <strain evidence="4 7">Eplume2</strain>
    </source>
</reference>
<feature type="signal peptide" evidence="2">
    <location>
        <begin position="1"/>
        <end position="29"/>
    </location>
</feature>
<feature type="compositionally biased region" description="Low complexity" evidence="1">
    <location>
        <begin position="75"/>
        <end position="89"/>
    </location>
</feature>
<name>A0A0D7UXK0_9GAMM</name>
<dbReference type="Proteomes" id="UP000199493">
    <property type="component" value="Unassembled WGS sequence"/>
</dbReference>
<feature type="compositionally biased region" description="Basic and acidic residues" evidence="1">
    <location>
        <begin position="97"/>
        <end position="108"/>
    </location>
</feature>
<dbReference type="AlphaFoldDB" id="A0A0D7UXK0"/>
<sequence length="108" mass="11553">MFFKDKELAKKAAVLGVAFGLVASPMAFAQTSIELNKDRSAGHDVMQPNSHNTSGPAQYSASDLTRNEGDTLDYSTSSSVSDSNSVATSKAGYDASELNRDEGDDLRW</sequence>
<dbReference type="EMBL" id="AP022821">
    <property type="protein sequence ID" value="BCA93504.1"/>
    <property type="molecule type" value="Genomic_DNA"/>
</dbReference>
<protein>
    <submittedName>
        <fullName evidence="3">Uncharacterized protein</fullName>
    </submittedName>
</protein>
<dbReference type="EMBL" id="FODB01000028">
    <property type="protein sequence ID" value="SEN87589.1"/>
    <property type="molecule type" value="Genomic_DNA"/>
</dbReference>
<accession>A0A1H8K3H2</accession>
<evidence type="ECO:0000313" key="4">
    <source>
        <dbReference type="EMBL" id="BCB71970.1"/>
    </source>
</evidence>
<evidence type="ECO:0000313" key="6">
    <source>
        <dbReference type="Proteomes" id="UP000199493"/>
    </source>
</evidence>
<keyword evidence="2" id="KW-0732">Signal</keyword>
<feature type="chain" id="PRO_5044541921" evidence="2">
    <location>
        <begin position="30"/>
        <end position="108"/>
    </location>
</feature>
<keyword evidence="7" id="KW-1185">Reference proteome</keyword>
<feature type="region of interest" description="Disordered" evidence="1">
    <location>
        <begin position="39"/>
        <end position="108"/>
    </location>
</feature>
<evidence type="ECO:0000256" key="2">
    <source>
        <dbReference type="SAM" id="SignalP"/>
    </source>
</evidence>
<evidence type="ECO:0000313" key="3">
    <source>
        <dbReference type="EMBL" id="BCA93504.1"/>
    </source>
</evidence>
<dbReference type="RefSeq" id="WP_044629306.1">
    <property type="nucleotide sequence ID" value="NZ_AP022821.1"/>
</dbReference>